<dbReference type="AlphaFoldDB" id="A0A1G9VZ45"/>
<keyword evidence="2" id="KW-1185">Reference proteome</keyword>
<reference evidence="2" key="1">
    <citation type="submission" date="2016-10" db="EMBL/GenBank/DDBJ databases">
        <authorList>
            <person name="Varghese N."/>
            <person name="Submissions S."/>
        </authorList>
    </citation>
    <scope>NUCLEOTIDE SEQUENCE [LARGE SCALE GENOMIC DNA]</scope>
    <source>
        <strain evidence="2">AAP</strain>
    </source>
</reference>
<dbReference type="RefSeq" id="WP_143025101.1">
    <property type="nucleotide sequence ID" value="NZ_FNGH01000019.1"/>
</dbReference>
<sequence>MIKSATEDQILKAFIYSIDSYIARSTRRMVFNFSTQTIEERGYYYAEGISGFGAGILVYKDYRYFLLTAKHNITNHIYPEEWRTESPIWVPAHHQPNIQREDSGDIVLGSFFMARRMWDIGAISSNEHPSIDASDVVLIEFADNIVMYAMRNLPSVFLDLNDQEVIMRKNGFFDRQVLVASGFPRHKNEYLHDEESGSDHVHFQHNIDHVVGMYHNNEEGCLFMSYDPPVSHEQLNGMSGGPVYSIYENDSGIKLAGITVSGGNNILRFIPSYMFVEAIDNYRDAPCTVLDPASHLTDATTERPDKVLELACSLEDDTESCLERHRLL</sequence>
<accession>A0A1G9VZ45</accession>
<dbReference type="SUPFAM" id="SSF50494">
    <property type="entry name" value="Trypsin-like serine proteases"/>
    <property type="match status" value="1"/>
</dbReference>
<evidence type="ECO:0000313" key="2">
    <source>
        <dbReference type="Proteomes" id="UP000199107"/>
    </source>
</evidence>
<dbReference type="EMBL" id="FNGH01000019">
    <property type="protein sequence ID" value="SDM77207.1"/>
    <property type="molecule type" value="Genomic_DNA"/>
</dbReference>
<protein>
    <recommendedName>
        <fullName evidence="3">Trypsin-like peptidase domain-containing protein</fullName>
    </recommendedName>
</protein>
<gene>
    <name evidence="1" type="ORF">SAMN05192555_11929</name>
</gene>
<dbReference type="Proteomes" id="UP000199107">
    <property type="component" value="Unassembled WGS sequence"/>
</dbReference>
<proteinExistence type="predicted"/>
<dbReference type="OrthoDB" id="6182042at2"/>
<evidence type="ECO:0008006" key="3">
    <source>
        <dbReference type="Google" id="ProtNLM"/>
    </source>
</evidence>
<organism evidence="1 2">
    <name type="scientific">Franzmannia pantelleriensis</name>
    <dbReference type="NCBI Taxonomy" id="48727"/>
    <lineage>
        <taxon>Bacteria</taxon>
        <taxon>Pseudomonadati</taxon>
        <taxon>Pseudomonadota</taxon>
        <taxon>Gammaproteobacteria</taxon>
        <taxon>Oceanospirillales</taxon>
        <taxon>Halomonadaceae</taxon>
        <taxon>Franzmannia</taxon>
    </lineage>
</organism>
<dbReference type="InterPro" id="IPR009003">
    <property type="entry name" value="Peptidase_S1_PA"/>
</dbReference>
<dbReference type="STRING" id="48727.SAMN05192555_11929"/>
<evidence type="ECO:0000313" key="1">
    <source>
        <dbReference type="EMBL" id="SDM77207.1"/>
    </source>
</evidence>
<name>A0A1G9VZ45_9GAMM</name>